<proteinExistence type="evidence at transcript level"/>
<dbReference type="EMBL" id="AY278991">
    <property type="protein sequence ID" value="AAP33392.1"/>
    <property type="molecule type" value="mRNA"/>
</dbReference>
<protein>
    <submittedName>
        <fullName evidence="2">Apisimin</fullName>
    </submittedName>
</protein>
<organism evidence="2">
    <name type="scientific">Apis cerana cerana</name>
    <name type="common">Oriental honeybee</name>
    <dbReference type="NCBI Taxonomy" id="94128"/>
    <lineage>
        <taxon>Eukaryota</taxon>
        <taxon>Metazoa</taxon>
        <taxon>Ecdysozoa</taxon>
        <taxon>Arthropoda</taxon>
        <taxon>Hexapoda</taxon>
        <taxon>Insecta</taxon>
        <taxon>Pterygota</taxon>
        <taxon>Neoptera</taxon>
        <taxon>Endopterygota</taxon>
        <taxon>Hymenoptera</taxon>
        <taxon>Apocrita</taxon>
        <taxon>Aculeata</taxon>
        <taxon>Apoidea</taxon>
        <taxon>Anthophila</taxon>
        <taxon>Apidae</taxon>
        <taxon>Apis</taxon>
    </lineage>
</organism>
<reference evidence="2" key="1">
    <citation type="submission" date="2003-04" db="EMBL/GenBank/DDBJ databases">
        <title>Apis cerana apisimin gene clone and characterization.</title>
        <authorList>
            <person name="Su S."/>
            <person name="Chen S."/>
            <person name="Zhong B."/>
            <person name="Albert S."/>
            <person name="Zheng H."/>
        </authorList>
    </citation>
    <scope>NUCLEOTIDE SEQUENCE</scope>
    <source>
        <tissue evidence="2">Head</tissue>
    </source>
</reference>
<sequence>MSKIIAVVVLAAFCVAMLVSDVSAKTSISAKAESNVDVVSQINSLVSSIVSGANVSAVLLAQTLVNILQILIDANVFA</sequence>
<dbReference type="SMR" id="Q86BU7"/>
<evidence type="ECO:0000313" key="2">
    <source>
        <dbReference type="EMBL" id="AAP33392.1"/>
    </source>
</evidence>
<keyword evidence="1" id="KW-0732">Signal</keyword>
<evidence type="ECO:0000256" key="1">
    <source>
        <dbReference type="SAM" id="SignalP"/>
    </source>
</evidence>
<name>Q86BU7_APICC</name>
<accession>Q86BU7</accession>
<feature type="chain" id="PRO_5004303864" evidence="1">
    <location>
        <begin position="25"/>
        <end position="78"/>
    </location>
</feature>
<dbReference type="AlphaFoldDB" id="Q86BU7"/>
<feature type="signal peptide" evidence="1">
    <location>
        <begin position="1"/>
        <end position="24"/>
    </location>
</feature>